<accession>A0A841RGR1</accession>
<keyword evidence="4" id="KW-1185">Reference proteome</keyword>
<feature type="signal peptide" evidence="1">
    <location>
        <begin position="1"/>
        <end position="18"/>
    </location>
</feature>
<feature type="domain" description="YARHG" evidence="2">
    <location>
        <begin position="237"/>
        <end position="319"/>
    </location>
</feature>
<proteinExistence type="predicted"/>
<dbReference type="InterPro" id="IPR038434">
    <property type="entry name" value="YARHG_sf"/>
</dbReference>
<evidence type="ECO:0000313" key="4">
    <source>
        <dbReference type="Proteomes" id="UP000587760"/>
    </source>
</evidence>
<dbReference type="Gene3D" id="1.20.58.1690">
    <property type="match status" value="1"/>
</dbReference>
<feature type="chain" id="PRO_5032683539" description="YARHG domain-containing protein" evidence="1">
    <location>
        <begin position="19"/>
        <end position="323"/>
    </location>
</feature>
<evidence type="ECO:0000256" key="1">
    <source>
        <dbReference type="SAM" id="SignalP"/>
    </source>
</evidence>
<dbReference type="AlphaFoldDB" id="A0A841RGR1"/>
<dbReference type="EMBL" id="JACHGJ010000006">
    <property type="protein sequence ID" value="MBB6481512.1"/>
    <property type="molecule type" value="Genomic_DNA"/>
</dbReference>
<dbReference type="InterPro" id="IPR025582">
    <property type="entry name" value="YARHG_dom"/>
</dbReference>
<comment type="caution">
    <text evidence="3">The sequence shown here is derived from an EMBL/GenBank/DDBJ whole genome shotgun (WGS) entry which is preliminary data.</text>
</comment>
<dbReference type="SMART" id="SM01324">
    <property type="entry name" value="YARHG"/>
    <property type="match status" value="1"/>
</dbReference>
<evidence type="ECO:0000259" key="2">
    <source>
        <dbReference type="SMART" id="SM01324"/>
    </source>
</evidence>
<dbReference type="Proteomes" id="UP000587760">
    <property type="component" value="Unassembled WGS sequence"/>
</dbReference>
<evidence type="ECO:0000313" key="3">
    <source>
        <dbReference type="EMBL" id="MBB6481512.1"/>
    </source>
</evidence>
<organism evidence="3 4">
    <name type="scientific">Spirochaeta isovalerica</name>
    <dbReference type="NCBI Taxonomy" id="150"/>
    <lineage>
        <taxon>Bacteria</taxon>
        <taxon>Pseudomonadati</taxon>
        <taxon>Spirochaetota</taxon>
        <taxon>Spirochaetia</taxon>
        <taxon>Spirochaetales</taxon>
        <taxon>Spirochaetaceae</taxon>
        <taxon>Spirochaeta</taxon>
    </lineage>
</organism>
<dbReference type="Pfam" id="PF13308">
    <property type="entry name" value="YARHG"/>
    <property type="match status" value="1"/>
</dbReference>
<sequence length="323" mass="37967">MKKLLVLILFILGFSIYANDTAVEGAGGALHITTTDPGISIENEIITIMLYPRYYHISVRYDFLNHGDRKVLETGFPEYKYGTGTTTKIRDFSMIYDNGEIIPAEYIPSSQKIKYMTVLGWYKKNIEFEEKIITTVQLEYEADYGIYGFFESVEYLVGTGRTWADPIKSLTVRVINNSGKWIRDLDIEKVPYDYLYISNGIYEVTLKDYEPELEDLINLTLSNTPLYEFGIGGYWGYPNDYFSLKDEKVSDKSLRFRDRNQLRIMRNAIFAFRGYTFKSQYLQDFFEKSDWYQPNPEFSETVFTDQEKYNINFIRDYESELSR</sequence>
<dbReference type="RefSeq" id="WP_184747754.1">
    <property type="nucleotide sequence ID" value="NZ_JACHGJ010000006.1"/>
</dbReference>
<reference evidence="3 4" key="1">
    <citation type="submission" date="2020-08" db="EMBL/GenBank/DDBJ databases">
        <title>Genomic Encyclopedia of Type Strains, Phase IV (KMG-IV): sequencing the most valuable type-strain genomes for metagenomic binning, comparative biology and taxonomic classification.</title>
        <authorList>
            <person name="Goeker M."/>
        </authorList>
    </citation>
    <scope>NUCLEOTIDE SEQUENCE [LARGE SCALE GENOMIC DNA]</scope>
    <source>
        <strain evidence="3 4">DSM 2461</strain>
    </source>
</reference>
<dbReference type="Gene3D" id="2.60.40.3680">
    <property type="match status" value="1"/>
</dbReference>
<keyword evidence="1" id="KW-0732">Signal</keyword>
<gene>
    <name evidence="3" type="ORF">HNR50_003192</name>
</gene>
<protein>
    <recommendedName>
        <fullName evidence="2">YARHG domain-containing protein</fullName>
    </recommendedName>
</protein>
<name>A0A841RGR1_9SPIO</name>